<dbReference type="AlphaFoldDB" id="A0A813NPE0"/>
<dbReference type="InterPro" id="IPR001304">
    <property type="entry name" value="C-type_lectin-like"/>
</dbReference>
<dbReference type="PANTHER" id="PTHR22801">
    <property type="entry name" value="LITHOSTATHINE"/>
    <property type="match status" value="1"/>
</dbReference>
<dbReference type="InterPro" id="IPR016186">
    <property type="entry name" value="C-type_lectin-like/link_sf"/>
</dbReference>
<evidence type="ECO:0000259" key="1">
    <source>
        <dbReference type="PROSITE" id="PS50041"/>
    </source>
</evidence>
<dbReference type="Pfam" id="PF00059">
    <property type="entry name" value="Lectin_C"/>
    <property type="match status" value="1"/>
</dbReference>
<dbReference type="PROSITE" id="PS50041">
    <property type="entry name" value="C_TYPE_LECTIN_2"/>
    <property type="match status" value="1"/>
</dbReference>
<protein>
    <recommendedName>
        <fullName evidence="1">C-type lectin domain-containing protein</fullName>
    </recommendedName>
</protein>
<dbReference type="PANTHER" id="PTHR22801:SF63">
    <property type="entry name" value="C-TYPE LECTIN DOMAIN-CONTAINING PROTEIN"/>
    <property type="match status" value="1"/>
</dbReference>
<dbReference type="SMART" id="SM00034">
    <property type="entry name" value="CLECT"/>
    <property type="match status" value="1"/>
</dbReference>
<dbReference type="Proteomes" id="UP000663879">
    <property type="component" value="Unassembled WGS sequence"/>
</dbReference>
<gene>
    <name evidence="2" type="ORF">OXX778_LOCUS3400</name>
</gene>
<organism evidence="2 3">
    <name type="scientific">Brachionus calyciflorus</name>
    <dbReference type="NCBI Taxonomy" id="104777"/>
    <lineage>
        <taxon>Eukaryota</taxon>
        <taxon>Metazoa</taxon>
        <taxon>Spiralia</taxon>
        <taxon>Gnathifera</taxon>
        <taxon>Rotifera</taxon>
        <taxon>Eurotatoria</taxon>
        <taxon>Monogononta</taxon>
        <taxon>Pseudotrocha</taxon>
        <taxon>Ploima</taxon>
        <taxon>Brachionidae</taxon>
        <taxon>Brachionus</taxon>
    </lineage>
</organism>
<feature type="domain" description="C-type lectin" evidence="1">
    <location>
        <begin position="103"/>
        <end position="209"/>
    </location>
</feature>
<reference evidence="2" key="1">
    <citation type="submission" date="2021-02" db="EMBL/GenBank/DDBJ databases">
        <authorList>
            <person name="Nowell W R."/>
        </authorList>
    </citation>
    <scope>NUCLEOTIDE SEQUENCE</scope>
    <source>
        <strain evidence="2">Ploen Becks lab</strain>
    </source>
</reference>
<proteinExistence type="predicted"/>
<dbReference type="Gene3D" id="3.10.100.10">
    <property type="entry name" value="Mannose-Binding Protein A, subunit A"/>
    <property type="match status" value="1"/>
</dbReference>
<dbReference type="EMBL" id="CAJNOC010000299">
    <property type="protein sequence ID" value="CAF0741190.1"/>
    <property type="molecule type" value="Genomic_DNA"/>
</dbReference>
<comment type="caution">
    <text evidence="2">The sequence shown here is derived from an EMBL/GenBank/DDBJ whole genome shotgun (WGS) entry which is preliminary data.</text>
</comment>
<accession>A0A813NPE0</accession>
<keyword evidence="3" id="KW-1185">Reference proteome</keyword>
<dbReference type="OrthoDB" id="8950604at2759"/>
<dbReference type="InterPro" id="IPR050801">
    <property type="entry name" value="Ca-Dep_Lectins_ImmuneDev"/>
</dbReference>
<dbReference type="SUPFAM" id="SSF56436">
    <property type="entry name" value="C-type lectin-like"/>
    <property type="match status" value="1"/>
</dbReference>
<evidence type="ECO:0000313" key="2">
    <source>
        <dbReference type="EMBL" id="CAF0741190.1"/>
    </source>
</evidence>
<sequence length="220" mass="25574">MLKITLLDKFFCLQICSMNSDCAYAFYEGNECVLFNIDFEYDYSLSNDKIIYQKVNFELQEQLAIDLNQNLLVFECVDSSHFWSLNTNSCEICKIGFVKYSELPFNCYHYATGSKNYAGSKSYCQSKGGVLFRPKTQNERFFFIQRFPFKTTLIDSKITNLGEKFKWPDGSDVIGFGKGEPNNLMYTWLLKEDCLELRSTGFFNDVPCNTYNDLTICQHN</sequence>
<dbReference type="InterPro" id="IPR016187">
    <property type="entry name" value="CTDL_fold"/>
</dbReference>
<name>A0A813NPE0_9BILA</name>
<evidence type="ECO:0000313" key="3">
    <source>
        <dbReference type="Proteomes" id="UP000663879"/>
    </source>
</evidence>